<proteinExistence type="predicted"/>
<organism evidence="1">
    <name type="scientific">uncultured Chloroflexota bacterium</name>
    <dbReference type="NCBI Taxonomy" id="166587"/>
    <lineage>
        <taxon>Bacteria</taxon>
        <taxon>Bacillati</taxon>
        <taxon>Chloroflexota</taxon>
        <taxon>environmental samples</taxon>
    </lineage>
</organism>
<sequence>MVVIDCGVSVQTEKPRVGSNARGALTSSELLALQLLERGYTLPQAAWLTGNDDCGMASALAGAVWALGAVDVAEALAIARERRLII</sequence>
<protein>
    <submittedName>
        <fullName evidence="1">Uncharacterized protein</fullName>
    </submittedName>
</protein>
<dbReference type="AlphaFoldDB" id="A0A6J4JNC8"/>
<gene>
    <name evidence="1" type="ORF">AVDCRST_MAG77-4026</name>
</gene>
<name>A0A6J4JNC8_9CHLR</name>
<dbReference type="EMBL" id="CADCTC010000212">
    <property type="protein sequence ID" value="CAA9283000.1"/>
    <property type="molecule type" value="Genomic_DNA"/>
</dbReference>
<evidence type="ECO:0000313" key="1">
    <source>
        <dbReference type="EMBL" id="CAA9283000.1"/>
    </source>
</evidence>
<accession>A0A6J4JNC8</accession>
<reference evidence="1" key="1">
    <citation type="submission" date="2020-02" db="EMBL/GenBank/DDBJ databases">
        <authorList>
            <person name="Meier V. D."/>
        </authorList>
    </citation>
    <scope>NUCLEOTIDE SEQUENCE</scope>
    <source>
        <strain evidence="1">AVDCRST_MAG77</strain>
    </source>
</reference>